<dbReference type="Proteomes" id="UP000636479">
    <property type="component" value="Unassembled WGS sequence"/>
</dbReference>
<protein>
    <recommendedName>
        <fullName evidence="3">F-box domain-containing protein</fullName>
    </recommendedName>
</protein>
<reference evidence="1" key="1">
    <citation type="submission" date="2020-05" db="EMBL/GenBank/DDBJ databases">
        <title>Mycena genomes resolve the evolution of fungal bioluminescence.</title>
        <authorList>
            <person name="Tsai I.J."/>
        </authorList>
    </citation>
    <scope>NUCLEOTIDE SEQUENCE</scope>
    <source>
        <strain evidence="1">171206Taipei</strain>
    </source>
</reference>
<evidence type="ECO:0008006" key="3">
    <source>
        <dbReference type="Google" id="ProtNLM"/>
    </source>
</evidence>
<organism evidence="1 2">
    <name type="scientific">Mycena indigotica</name>
    <dbReference type="NCBI Taxonomy" id="2126181"/>
    <lineage>
        <taxon>Eukaryota</taxon>
        <taxon>Fungi</taxon>
        <taxon>Dikarya</taxon>
        <taxon>Basidiomycota</taxon>
        <taxon>Agaricomycotina</taxon>
        <taxon>Agaricomycetes</taxon>
        <taxon>Agaricomycetidae</taxon>
        <taxon>Agaricales</taxon>
        <taxon>Marasmiineae</taxon>
        <taxon>Mycenaceae</taxon>
        <taxon>Mycena</taxon>
    </lineage>
</organism>
<proteinExistence type="predicted"/>
<sequence>MSHLHSSSLWESKAESVFGCTELVAIIFEAYLESQSPGDWQIDAQKRSTLKVVCKFWRAVLESTPDLWSNIVLIPEMPPSYMDQFFRFSKAVSKRLEIRLYVSGPGIVNFSSHVGPLLVSAAETITHLSMRYSSLADWNVFASQLSILNVQSTFSSLRQLHATVTSLHNSGNSIDIPHPFPGLATEIQYLHLEGLPLTPSIAGSNLISLTLLNLDLVHSNAASSRTLVVNLLDCLRSTPKLNTLMIGELNECCVHESVQVVVLPNLHRLTYLCKQPLPHCGFLISLITVPQLETLSVRLPNIHGTRSFISGNQSKISIVTELNLLGDVNNYVEFSSGQARLLLLMTPNKLERLYILDTVARFHINIERRAFYQPFIVEILVHALTLPTIQLLVIPTSFFPPHPVSRMSSLVSVFGQVLMRARTKRIYEEHALCNPSDVEEDHLICTRLWFWEDRLRYRDTPSHPTTPFYSRFLRWTIPHNVEMS</sequence>
<keyword evidence="2" id="KW-1185">Reference proteome</keyword>
<dbReference type="GeneID" id="59350320"/>
<evidence type="ECO:0000313" key="1">
    <source>
        <dbReference type="EMBL" id="KAF7293473.1"/>
    </source>
</evidence>
<dbReference type="AlphaFoldDB" id="A0A8H6S644"/>
<accession>A0A8H6S644</accession>
<dbReference type="RefSeq" id="XP_037215636.1">
    <property type="nucleotide sequence ID" value="XM_037367804.1"/>
</dbReference>
<name>A0A8H6S644_9AGAR</name>
<evidence type="ECO:0000313" key="2">
    <source>
        <dbReference type="Proteomes" id="UP000636479"/>
    </source>
</evidence>
<comment type="caution">
    <text evidence="1">The sequence shown here is derived from an EMBL/GenBank/DDBJ whole genome shotgun (WGS) entry which is preliminary data.</text>
</comment>
<dbReference type="OrthoDB" id="2831009at2759"/>
<gene>
    <name evidence="1" type="ORF">MIND_01125000</name>
</gene>
<dbReference type="EMBL" id="JACAZF010000010">
    <property type="protein sequence ID" value="KAF7293473.1"/>
    <property type="molecule type" value="Genomic_DNA"/>
</dbReference>